<keyword evidence="2" id="KW-0067">ATP-binding</keyword>
<reference evidence="3" key="1">
    <citation type="journal article" date="2019" name="Int. J. Syst. Evol. Microbiol.">
        <title>The Global Catalogue of Microorganisms (GCM) 10K type strain sequencing project: providing services to taxonomists for standard genome sequencing and annotation.</title>
        <authorList>
            <consortium name="The Broad Institute Genomics Platform"/>
            <consortium name="The Broad Institute Genome Sequencing Center for Infectious Disease"/>
            <person name="Wu L."/>
            <person name="Ma J."/>
        </authorList>
    </citation>
    <scope>NUCLEOTIDE SEQUENCE [LARGE SCALE GENOMIC DNA]</scope>
    <source>
        <strain evidence="3">JCM 17839</strain>
    </source>
</reference>
<accession>A0ABP8PD16</accession>
<dbReference type="Gene3D" id="3.40.50.300">
    <property type="entry name" value="P-loop containing nucleotide triphosphate hydrolases"/>
    <property type="match status" value="2"/>
</dbReference>
<gene>
    <name evidence="2" type="ORF">GCM10023171_17820</name>
</gene>
<proteinExistence type="predicted"/>
<keyword evidence="2" id="KW-0547">Nucleotide-binding</keyword>
<sequence>MMGGTSQLRRRQDRAYAQALKRAERRDRRSNRSALTTEAVAYARRNRPAFTKPKPLMPRGYLGEYGGKWGLMPQLATWVSSSVQVPGLHPFAIGSARPALGVPLGPDLTNWSLVYCDPITWFLAGLISNPSAMVFGIPGMGKSSLVTRWIAGLCDRGYPPLVFGDIKGEHSPLIRELGGDVIEIAPGLHTINPLDLGALLDAAKRIVAVGWIPDPNHPDGGKPGEQVAAELRDLALQQASTLIIGLARLVRGAALADFEETLIAVATRLVHDRTDAPILSDLIDLLEEGALDEGTAIGELMAASVSYTRADYRKAVRRLLQTLRSIVQGPMGVIFNGPTTVQIRVDNPGGMSVDLAKMRRADKKVLAAVMIATWAHGFSAIDAQWELAMAGLAEFRNPFVVGDELWKPMSLAPGMAGLIDQLSRTNRTEGIGQVWVTHSPKDAEKLPTHEDRETALGLAENAGMVVMFGLAKNAVDALDETTVSMNAEERRCVASWRSPRSFRARRAPNGRPKPPPGAGKALIKVQGATGIAVQVVLVDEEMSLHDTNERWGRRGLRRRGR</sequence>
<keyword evidence="3" id="KW-1185">Reference proteome</keyword>
<evidence type="ECO:0000313" key="2">
    <source>
        <dbReference type="EMBL" id="GAA4484637.1"/>
    </source>
</evidence>
<dbReference type="EMBL" id="BAABGP010000012">
    <property type="protein sequence ID" value="GAA4484637.1"/>
    <property type="molecule type" value="Genomic_DNA"/>
</dbReference>
<comment type="caution">
    <text evidence="2">The sequence shown here is derived from an EMBL/GenBank/DDBJ whole genome shotgun (WGS) entry which is preliminary data.</text>
</comment>
<dbReference type="InterPro" id="IPR027417">
    <property type="entry name" value="P-loop_NTPase"/>
</dbReference>
<dbReference type="Proteomes" id="UP001500731">
    <property type="component" value="Unassembled WGS sequence"/>
</dbReference>
<name>A0ABP8PD16_9MICO</name>
<dbReference type="GO" id="GO:0005524">
    <property type="term" value="F:ATP binding"/>
    <property type="evidence" value="ECO:0007669"/>
    <property type="project" value="UniProtKB-KW"/>
</dbReference>
<evidence type="ECO:0000313" key="3">
    <source>
        <dbReference type="Proteomes" id="UP001500731"/>
    </source>
</evidence>
<feature type="region of interest" description="Disordered" evidence="1">
    <location>
        <begin position="499"/>
        <end position="520"/>
    </location>
</feature>
<dbReference type="SUPFAM" id="SSF52540">
    <property type="entry name" value="P-loop containing nucleoside triphosphate hydrolases"/>
    <property type="match status" value="1"/>
</dbReference>
<protein>
    <submittedName>
        <fullName evidence="2">ATP-binding protein</fullName>
    </submittedName>
</protein>
<feature type="region of interest" description="Disordered" evidence="1">
    <location>
        <begin position="1"/>
        <end position="34"/>
    </location>
</feature>
<organism evidence="2 3">
    <name type="scientific">Microbacterium panaciterrae</name>
    <dbReference type="NCBI Taxonomy" id="985759"/>
    <lineage>
        <taxon>Bacteria</taxon>
        <taxon>Bacillati</taxon>
        <taxon>Actinomycetota</taxon>
        <taxon>Actinomycetes</taxon>
        <taxon>Micrococcales</taxon>
        <taxon>Microbacteriaceae</taxon>
        <taxon>Microbacterium</taxon>
    </lineage>
</organism>
<evidence type="ECO:0000256" key="1">
    <source>
        <dbReference type="SAM" id="MobiDB-lite"/>
    </source>
</evidence>